<feature type="transmembrane region" description="Helical" evidence="5">
    <location>
        <begin position="67"/>
        <end position="90"/>
    </location>
</feature>
<evidence type="ECO:0000313" key="7">
    <source>
        <dbReference type="EMBL" id="ARO14244.1"/>
    </source>
</evidence>
<evidence type="ECO:0000256" key="5">
    <source>
        <dbReference type="RuleBase" id="RU361157"/>
    </source>
</evidence>
<keyword evidence="4 5" id="KW-0472">Membrane</keyword>
<evidence type="ECO:0000256" key="2">
    <source>
        <dbReference type="ARBA" id="ARBA00022692"/>
    </source>
</evidence>
<comment type="subcellular location">
    <subcellularLocation>
        <location evidence="5">Cell inner membrane</location>
        <topology evidence="5">Multi-pass membrane protein</topology>
    </subcellularLocation>
    <subcellularLocation>
        <location evidence="1">Membrane</location>
        <topology evidence="1">Multi-pass membrane protein</topology>
    </subcellularLocation>
</comment>
<dbReference type="PROSITE" id="PS51012">
    <property type="entry name" value="ABC_TM2"/>
    <property type="match status" value="1"/>
</dbReference>
<dbReference type="KEGG" id="kro:BVG79_00892"/>
<sequence>MIDTLQAIHAIWKRDVQKFLRDRALLVGCISRPLLWVVIMGIGLGPYFRAESFGQIRFAVPYTYLQFIFPAVISLNIMFGAMQAAMTVIADREYGFAQHLATSPRARGTIMFAKALGSTTIATLQGAIVLLLAPIVDVSLTATQVLTGLGAMAAFAFAMSCFAIFLATRTSSFEGFGLFSNAVLLPLYFTSNAMFPIDPALGAAQAKALYPEWMVILVSMNPITYVNDLLRGIFIGFHSFSLKGSAVMIAICAAIFFGLALLRFLRIQKV</sequence>
<feature type="transmembrane region" description="Helical" evidence="5">
    <location>
        <begin position="145"/>
        <end position="166"/>
    </location>
</feature>
<keyword evidence="5" id="KW-0813">Transport</keyword>
<proteinExistence type="inferred from homology"/>
<dbReference type="InterPro" id="IPR047817">
    <property type="entry name" value="ABC2_TM_bact-type"/>
</dbReference>
<evidence type="ECO:0000259" key="6">
    <source>
        <dbReference type="PROSITE" id="PS51012"/>
    </source>
</evidence>
<dbReference type="PANTHER" id="PTHR43229:SF2">
    <property type="entry name" value="NODULATION PROTEIN J"/>
    <property type="match status" value="1"/>
</dbReference>
<dbReference type="InterPro" id="IPR051784">
    <property type="entry name" value="Nod_factor_ABC_transporter"/>
</dbReference>
<keyword evidence="2 5" id="KW-0812">Transmembrane</keyword>
<organism evidence="7 8">
    <name type="scientific">Ketogulonicigenium robustum</name>
    <dbReference type="NCBI Taxonomy" id="92947"/>
    <lineage>
        <taxon>Bacteria</taxon>
        <taxon>Pseudomonadati</taxon>
        <taxon>Pseudomonadota</taxon>
        <taxon>Alphaproteobacteria</taxon>
        <taxon>Rhodobacterales</taxon>
        <taxon>Roseobacteraceae</taxon>
        <taxon>Ketogulonicigenium</taxon>
    </lineage>
</organism>
<dbReference type="InterPro" id="IPR000412">
    <property type="entry name" value="ABC_2_transport"/>
</dbReference>
<dbReference type="OrthoDB" id="9255971at2"/>
<dbReference type="AlphaFoldDB" id="A0A1W6NYE6"/>
<dbReference type="RefSeq" id="WP_085785824.1">
    <property type="nucleotide sequence ID" value="NZ_CP019937.1"/>
</dbReference>
<dbReference type="Pfam" id="PF01061">
    <property type="entry name" value="ABC2_membrane"/>
    <property type="match status" value="1"/>
</dbReference>
<accession>A0A1W6NYE6</accession>
<comment type="similarity">
    <text evidence="5">Belongs to the ABC-2 integral membrane protein family.</text>
</comment>
<feature type="transmembrane region" description="Helical" evidence="5">
    <location>
        <begin position="246"/>
        <end position="265"/>
    </location>
</feature>
<feature type="domain" description="ABC transmembrane type-2" evidence="6">
    <location>
        <begin position="24"/>
        <end position="267"/>
    </location>
</feature>
<dbReference type="EMBL" id="CP019937">
    <property type="protein sequence ID" value="ARO14244.1"/>
    <property type="molecule type" value="Genomic_DNA"/>
</dbReference>
<evidence type="ECO:0000256" key="3">
    <source>
        <dbReference type="ARBA" id="ARBA00022989"/>
    </source>
</evidence>
<name>A0A1W6NYE6_9RHOB</name>
<evidence type="ECO:0000256" key="1">
    <source>
        <dbReference type="ARBA" id="ARBA00004141"/>
    </source>
</evidence>
<evidence type="ECO:0000256" key="4">
    <source>
        <dbReference type="ARBA" id="ARBA00023136"/>
    </source>
</evidence>
<gene>
    <name evidence="7" type="ORF">BVG79_00892</name>
</gene>
<evidence type="ECO:0000313" key="8">
    <source>
        <dbReference type="Proteomes" id="UP000242447"/>
    </source>
</evidence>
<keyword evidence="5" id="KW-1003">Cell membrane</keyword>
<dbReference type="PIRSF" id="PIRSF006648">
    <property type="entry name" value="DrrB"/>
    <property type="match status" value="1"/>
</dbReference>
<feature type="transmembrane region" description="Helical" evidence="5">
    <location>
        <begin position="178"/>
        <end position="197"/>
    </location>
</feature>
<dbReference type="GO" id="GO:0043190">
    <property type="term" value="C:ATP-binding cassette (ABC) transporter complex"/>
    <property type="evidence" value="ECO:0007669"/>
    <property type="project" value="InterPro"/>
</dbReference>
<dbReference type="Proteomes" id="UP000242447">
    <property type="component" value="Chromosome"/>
</dbReference>
<keyword evidence="3 5" id="KW-1133">Transmembrane helix</keyword>
<feature type="transmembrane region" description="Helical" evidence="5">
    <location>
        <begin position="24"/>
        <end position="47"/>
    </location>
</feature>
<reference evidence="7 8" key="1">
    <citation type="submission" date="2017-02" db="EMBL/GenBank/DDBJ databases">
        <title>Ketogulonicigenium robustum SPU B003 Genome sequencing and assembly.</title>
        <authorList>
            <person name="Li Y."/>
            <person name="Liu L."/>
            <person name="Wang C."/>
            <person name="Zhang M."/>
            <person name="Zhang T."/>
            <person name="Zhang Y."/>
        </authorList>
    </citation>
    <scope>NUCLEOTIDE SEQUENCE [LARGE SCALE GENOMIC DNA]</scope>
    <source>
        <strain evidence="7 8">SPU_B003</strain>
    </source>
</reference>
<dbReference type="GO" id="GO:0140359">
    <property type="term" value="F:ABC-type transporter activity"/>
    <property type="evidence" value="ECO:0007669"/>
    <property type="project" value="InterPro"/>
</dbReference>
<keyword evidence="8" id="KW-1185">Reference proteome</keyword>
<dbReference type="STRING" id="92947.BVG79_00892"/>
<protein>
    <recommendedName>
        <fullName evidence="5">Transport permease protein</fullName>
    </recommendedName>
</protein>
<dbReference type="InterPro" id="IPR013525">
    <property type="entry name" value="ABC2_TM"/>
</dbReference>
<feature type="transmembrane region" description="Helical" evidence="5">
    <location>
        <begin position="111"/>
        <end position="133"/>
    </location>
</feature>
<dbReference type="PANTHER" id="PTHR43229">
    <property type="entry name" value="NODULATION PROTEIN J"/>
    <property type="match status" value="1"/>
</dbReference>